<dbReference type="Pfam" id="PF00270">
    <property type="entry name" value="DEAD"/>
    <property type="match status" value="1"/>
</dbReference>
<name>A0A5A8D4G7_CAFRO</name>
<comment type="function">
    <text evidence="6">RNA helicase.</text>
</comment>
<comment type="similarity">
    <text evidence="6">Belongs to the DEAD box helicase family.</text>
</comment>
<dbReference type="AlphaFoldDB" id="A0A5A8D4G7"/>
<feature type="domain" description="Helicase ATP-binding" evidence="8">
    <location>
        <begin position="26"/>
        <end position="205"/>
    </location>
</feature>
<evidence type="ECO:0000259" key="9">
    <source>
        <dbReference type="PROSITE" id="PS51194"/>
    </source>
</evidence>
<dbReference type="PANTHER" id="PTHR24031">
    <property type="entry name" value="RNA HELICASE"/>
    <property type="match status" value="1"/>
</dbReference>
<evidence type="ECO:0000256" key="3">
    <source>
        <dbReference type="ARBA" id="ARBA00022806"/>
    </source>
</evidence>
<keyword evidence="7" id="KW-0812">Transmembrane</keyword>
<dbReference type="InterPro" id="IPR014001">
    <property type="entry name" value="Helicase_ATP-bd"/>
</dbReference>
<comment type="catalytic activity">
    <reaction evidence="6">
        <text>ATP + H2O = ADP + phosphate + H(+)</text>
        <dbReference type="Rhea" id="RHEA:13065"/>
        <dbReference type="ChEBI" id="CHEBI:15377"/>
        <dbReference type="ChEBI" id="CHEBI:15378"/>
        <dbReference type="ChEBI" id="CHEBI:30616"/>
        <dbReference type="ChEBI" id="CHEBI:43474"/>
        <dbReference type="ChEBI" id="CHEBI:456216"/>
        <dbReference type="EC" id="3.6.4.13"/>
    </reaction>
</comment>
<accession>A0A5A8D4G7</accession>
<organism evidence="10 11">
    <name type="scientific">Cafeteria roenbergensis</name>
    <name type="common">Marine flagellate</name>
    <dbReference type="NCBI Taxonomy" id="33653"/>
    <lineage>
        <taxon>Eukaryota</taxon>
        <taxon>Sar</taxon>
        <taxon>Stramenopiles</taxon>
        <taxon>Bigyra</taxon>
        <taxon>Opalozoa</taxon>
        <taxon>Bicosoecida</taxon>
        <taxon>Cafeteriaceae</taxon>
        <taxon>Cafeteria</taxon>
    </lineage>
</organism>
<dbReference type="Gene3D" id="3.40.50.300">
    <property type="entry name" value="P-loop containing nucleotide triphosphate hydrolases"/>
    <property type="match status" value="2"/>
</dbReference>
<dbReference type="EC" id="3.6.4.13" evidence="6"/>
<proteinExistence type="inferred from homology"/>
<dbReference type="SMART" id="SM00490">
    <property type="entry name" value="HELICc"/>
    <property type="match status" value="1"/>
</dbReference>
<evidence type="ECO:0000313" key="10">
    <source>
        <dbReference type="EMBL" id="KAA0158821.1"/>
    </source>
</evidence>
<dbReference type="InterPro" id="IPR027417">
    <property type="entry name" value="P-loop_NTPase"/>
</dbReference>
<evidence type="ECO:0000256" key="6">
    <source>
        <dbReference type="RuleBase" id="RU365068"/>
    </source>
</evidence>
<dbReference type="CDD" id="cd18787">
    <property type="entry name" value="SF2_C_DEAD"/>
    <property type="match status" value="1"/>
</dbReference>
<dbReference type="GO" id="GO:0003723">
    <property type="term" value="F:RNA binding"/>
    <property type="evidence" value="ECO:0007669"/>
    <property type="project" value="UniProtKB-UniRule"/>
</dbReference>
<feature type="domain" description="Helicase C-terminal" evidence="9">
    <location>
        <begin position="238"/>
        <end position="397"/>
    </location>
</feature>
<evidence type="ECO:0000256" key="4">
    <source>
        <dbReference type="ARBA" id="ARBA00022840"/>
    </source>
</evidence>
<dbReference type="InterPro" id="IPR011545">
    <property type="entry name" value="DEAD/DEAH_box_helicase_dom"/>
</dbReference>
<gene>
    <name evidence="10" type="ORF">FNF28_06066</name>
</gene>
<protein>
    <recommendedName>
        <fullName evidence="6">ATP-dependent RNA helicase</fullName>
        <ecNumber evidence="6">3.6.4.13</ecNumber>
    </recommendedName>
</protein>
<feature type="transmembrane region" description="Helical" evidence="7">
    <location>
        <begin position="565"/>
        <end position="587"/>
    </location>
</feature>
<keyword evidence="7" id="KW-1133">Transmembrane helix</keyword>
<dbReference type="GO" id="GO:0016787">
    <property type="term" value="F:hydrolase activity"/>
    <property type="evidence" value="ECO:0007669"/>
    <property type="project" value="UniProtKB-KW"/>
</dbReference>
<comment type="caution">
    <text evidence="10">The sequence shown here is derived from an EMBL/GenBank/DDBJ whole genome shotgun (WGS) entry which is preliminary data.</text>
</comment>
<dbReference type="InterPro" id="IPR044742">
    <property type="entry name" value="DEAD/DEAH_RhlB"/>
</dbReference>
<keyword evidence="2 6" id="KW-0378">Hydrolase</keyword>
<evidence type="ECO:0000256" key="2">
    <source>
        <dbReference type="ARBA" id="ARBA00022801"/>
    </source>
</evidence>
<dbReference type="CDD" id="cd00268">
    <property type="entry name" value="DEADc"/>
    <property type="match status" value="1"/>
</dbReference>
<keyword evidence="5 6" id="KW-0694">RNA-binding</keyword>
<evidence type="ECO:0000256" key="1">
    <source>
        <dbReference type="ARBA" id="ARBA00022741"/>
    </source>
</evidence>
<dbReference type="SMART" id="SM00487">
    <property type="entry name" value="DEXDc"/>
    <property type="match status" value="1"/>
</dbReference>
<evidence type="ECO:0000256" key="7">
    <source>
        <dbReference type="SAM" id="Phobius"/>
    </source>
</evidence>
<dbReference type="PROSITE" id="PS51192">
    <property type="entry name" value="HELICASE_ATP_BIND_1"/>
    <property type="match status" value="1"/>
</dbReference>
<dbReference type="Proteomes" id="UP000324907">
    <property type="component" value="Unassembled WGS sequence"/>
</dbReference>
<comment type="domain">
    <text evidence="6">The Q motif is unique to and characteristic of the DEAD box family of RNA helicases and controls ATP binding and hydrolysis.</text>
</comment>
<keyword evidence="7" id="KW-0472">Membrane</keyword>
<dbReference type="PROSITE" id="PS51194">
    <property type="entry name" value="HELICASE_CTER"/>
    <property type="match status" value="1"/>
</dbReference>
<dbReference type="GO" id="GO:0003724">
    <property type="term" value="F:RNA helicase activity"/>
    <property type="evidence" value="ECO:0007669"/>
    <property type="project" value="UniProtKB-EC"/>
</dbReference>
<dbReference type="GO" id="GO:0005524">
    <property type="term" value="F:ATP binding"/>
    <property type="evidence" value="ECO:0007669"/>
    <property type="project" value="UniProtKB-UniRule"/>
</dbReference>
<feature type="transmembrane region" description="Helical" evidence="7">
    <location>
        <begin position="538"/>
        <end position="559"/>
    </location>
</feature>
<keyword evidence="1 6" id="KW-0547">Nucleotide-binding</keyword>
<reference evidence="10 11" key="1">
    <citation type="submission" date="2019-07" db="EMBL/GenBank/DDBJ databases">
        <title>Genomes of Cafeteria roenbergensis.</title>
        <authorList>
            <person name="Fischer M.G."/>
            <person name="Hackl T."/>
            <person name="Roman M."/>
        </authorList>
    </citation>
    <scope>NUCLEOTIDE SEQUENCE [LARGE SCALE GENOMIC DNA]</scope>
    <source>
        <strain evidence="10 11">RCC970-E3</strain>
    </source>
</reference>
<evidence type="ECO:0000259" key="8">
    <source>
        <dbReference type="PROSITE" id="PS51192"/>
    </source>
</evidence>
<dbReference type="SUPFAM" id="SSF52540">
    <property type="entry name" value="P-loop containing nucleoside triphosphate hydrolases"/>
    <property type="match status" value="2"/>
</dbReference>
<keyword evidence="3 6" id="KW-0347">Helicase</keyword>
<dbReference type="EMBL" id="VLTL01000141">
    <property type="protein sequence ID" value="KAA0158821.1"/>
    <property type="molecule type" value="Genomic_DNA"/>
</dbReference>
<keyword evidence="4 6" id="KW-0067">ATP-binding</keyword>
<evidence type="ECO:0000313" key="11">
    <source>
        <dbReference type="Proteomes" id="UP000324907"/>
    </source>
</evidence>
<dbReference type="Pfam" id="PF00271">
    <property type="entry name" value="Helicase_C"/>
    <property type="match status" value="1"/>
</dbReference>
<sequence>MMAKTADALQSGFGYTSATAIQAAALPEALEGKDMIAQARTGTGKTIAFLIPVVQRESTRRAASAGGIGVLVISPTRELAEQIRREAEVIGGPHGVSTVVVMGGTNMKAEARRLAGGCGILVATPGRLLDHIENTRGFQESLRHMHSFVLDECDRLLDMGFRPEIRKISRHIPAPATRQTLLFSATMPAGVKEVAAEVLRPSPVMVSTVDPHAAPTHEIVAQEGVVAPPCAIAPTIWRILAHHTTVAEPTSFKVIAFFPTARMAQFFAAIFRAALPAIGVAPSIILDVHSRKSQAQRMRAADTFKSAPKAILFSSDVSARGMDFPDVTMVMQVGLTDREQYIHRLGRTARAGKAGRGCLVLLPDEAAHMAGMLRGLPIRSPLDPASTAIPGSIADAGLHLAPARGGPWPMAHADASGPGAGAEHIAAAIGMVGGGTGAGPVRASASDRDSMASLAAMAYSSWIGYYKGAARKVGWSPAQMVAVANDWFAGAGGLGLREVPILQRRTVGKMGLRGVPGIREEAKGSGGGGGGGGGAAEAVAAVAAAVAAVAVAVVAAAVVAAAVAVVAAAALAVAGAAAAAAAAALVVPAEGLPPVGDC</sequence>
<dbReference type="InterPro" id="IPR001650">
    <property type="entry name" value="Helicase_C-like"/>
</dbReference>
<evidence type="ECO:0000256" key="5">
    <source>
        <dbReference type="ARBA" id="ARBA00022884"/>
    </source>
</evidence>